<sequence>MATDNSTTYWFFGWILLGFILEFVLIFMAKAEGDAVIDTILKMWEEPIALSLFGIWLVGLVITGMRMAND</sequence>
<reference evidence="2" key="1">
    <citation type="journal article" date="2015" name="Nature">
        <title>Complex archaea that bridge the gap between prokaryotes and eukaryotes.</title>
        <authorList>
            <person name="Spang A."/>
            <person name="Saw J.H."/>
            <person name="Jorgensen S.L."/>
            <person name="Zaremba-Niedzwiedzka K."/>
            <person name="Martijn J."/>
            <person name="Lind A.E."/>
            <person name="van Eijk R."/>
            <person name="Schleper C."/>
            <person name="Guy L."/>
            <person name="Ettema T.J."/>
        </authorList>
    </citation>
    <scope>NUCLEOTIDE SEQUENCE</scope>
</reference>
<accession>A0A0F9X458</accession>
<evidence type="ECO:0000313" key="2">
    <source>
        <dbReference type="EMBL" id="KKN93626.1"/>
    </source>
</evidence>
<dbReference type="EMBL" id="LAZR01000084">
    <property type="protein sequence ID" value="KKN93626.1"/>
    <property type="molecule type" value="Genomic_DNA"/>
</dbReference>
<keyword evidence="1" id="KW-1133">Transmembrane helix</keyword>
<dbReference type="AlphaFoldDB" id="A0A0F9X458"/>
<organism evidence="2">
    <name type="scientific">marine sediment metagenome</name>
    <dbReference type="NCBI Taxonomy" id="412755"/>
    <lineage>
        <taxon>unclassified sequences</taxon>
        <taxon>metagenomes</taxon>
        <taxon>ecological metagenomes</taxon>
    </lineage>
</organism>
<evidence type="ECO:0000256" key="1">
    <source>
        <dbReference type="SAM" id="Phobius"/>
    </source>
</evidence>
<feature type="transmembrane region" description="Helical" evidence="1">
    <location>
        <begin position="48"/>
        <end position="68"/>
    </location>
</feature>
<feature type="transmembrane region" description="Helical" evidence="1">
    <location>
        <begin position="7"/>
        <end position="28"/>
    </location>
</feature>
<protein>
    <submittedName>
        <fullName evidence="2">Uncharacterized protein</fullName>
    </submittedName>
</protein>
<comment type="caution">
    <text evidence="2">The sequence shown here is derived from an EMBL/GenBank/DDBJ whole genome shotgun (WGS) entry which is preliminary data.</text>
</comment>
<gene>
    <name evidence="2" type="ORF">LCGC14_0194580</name>
</gene>
<proteinExistence type="predicted"/>
<keyword evidence="1" id="KW-0812">Transmembrane</keyword>
<keyword evidence="1" id="KW-0472">Membrane</keyword>
<name>A0A0F9X458_9ZZZZ</name>